<dbReference type="InterPro" id="IPR050444">
    <property type="entry name" value="Polyketide_Synthase"/>
</dbReference>
<reference evidence="4" key="1">
    <citation type="submission" date="2016-07" db="EMBL/GenBank/DDBJ databases">
        <authorList>
            <person name="Florea S."/>
            <person name="Webb J.S."/>
            <person name="Jaromczyk J."/>
            <person name="Schardl C.L."/>
        </authorList>
    </citation>
    <scope>NUCLEOTIDE SEQUENCE [LARGE SCALE GENOMIC DNA]</scope>
    <source>
        <strain evidence="4">IPB1</strain>
    </source>
</reference>
<comment type="caution">
    <text evidence="3">The sequence shown here is derived from an EMBL/GenBank/DDBJ whole genome shotgun (WGS) entry which is preliminary data.</text>
</comment>
<dbReference type="InterPro" id="IPR001227">
    <property type="entry name" value="Ac_transferase_dom_sf"/>
</dbReference>
<dbReference type="SMART" id="SM00827">
    <property type="entry name" value="PKS_AT"/>
    <property type="match status" value="1"/>
</dbReference>
<dbReference type="PANTHER" id="PTHR45681">
    <property type="entry name" value="POLYKETIDE SYNTHASE 44-RELATED"/>
    <property type="match status" value="1"/>
</dbReference>
<dbReference type="GO" id="GO:0016740">
    <property type="term" value="F:transferase activity"/>
    <property type="evidence" value="ECO:0007669"/>
    <property type="project" value="UniProtKB-KW"/>
</dbReference>
<keyword evidence="1" id="KW-0808">Transferase</keyword>
<dbReference type="InterPro" id="IPR014043">
    <property type="entry name" value="Acyl_transferase_dom"/>
</dbReference>
<sequence>MVRPMTFMYSGQGSQYYQMGAELYQQNPRFKVWMDHCSEICYPLLDCDLTDILYQSGQMQEPFETLRYTNPSLIAIQYSLSRVLMEQGIEPAQTLGYSLGELVSAIVSGCLDIEDGLILSIEAAKLFEDHTPQSGMLAVLSEKSLLQASPELFKNVTVSGENCQANFVVSGLASPINTLHAALREQGISSVLLPVRYGFHTHLIDDVETQFKALAKHCFFQQAQIPLLSLSQKKPLEHISAEYLWDVFRQPVYFEDGVTQLIQRGYNKFIDLSPSATLSTFLKYIDTDSLAPNAEIYPTISQFGSNQVTLERLQNKLQAFA</sequence>
<dbReference type="RefSeq" id="WP_065792702.1">
    <property type="nucleotide sequence ID" value="NZ_JAGJED010000018.1"/>
</dbReference>
<evidence type="ECO:0000256" key="1">
    <source>
        <dbReference type="ARBA" id="ARBA00022679"/>
    </source>
</evidence>
<dbReference type="SUPFAM" id="SSF55048">
    <property type="entry name" value="Probable ACP-binding domain of malonyl-CoA ACP transacylase"/>
    <property type="match status" value="1"/>
</dbReference>
<dbReference type="OrthoDB" id="9808564at2"/>
<proteinExistence type="predicted"/>
<name>A0A1C0TJV6_9GAMM</name>
<dbReference type="InterPro" id="IPR016036">
    <property type="entry name" value="Malonyl_transacylase_ACP-bd"/>
</dbReference>
<gene>
    <name evidence="3" type="ORF">A7985_22665</name>
</gene>
<dbReference type="EMBL" id="MAUJ01000012">
    <property type="protein sequence ID" value="OCQ18822.1"/>
    <property type="molecule type" value="Genomic_DNA"/>
</dbReference>
<dbReference type="Proteomes" id="UP000093366">
    <property type="component" value="Unassembled WGS sequence"/>
</dbReference>
<feature type="domain" description="Malonyl-CoA:ACP transacylase (MAT)" evidence="2">
    <location>
        <begin position="8"/>
        <end position="294"/>
    </location>
</feature>
<accession>A0A1C0TJV6</accession>
<dbReference type="AlphaFoldDB" id="A0A1C0TJV6"/>
<dbReference type="SUPFAM" id="SSF52151">
    <property type="entry name" value="FabD/lysophospholipase-like"/>
    <property type="match status" value="1"/>
</dbReference>
<dbReference type="Pfam" id="PF00698">
    <property type="entry name" value="Acyl_transf_1"/>
    <property type="match status" value="1"/>
</dbReference>
<evidence type="ECO:0000259" key="2">
    <source>
        <dbReference type="SMART" id="SM00827"/>
    </source>
</evidence>
<evidence type="ECO:0000313" key="3">
    <source>
        <dbReference type="EMBL" id="OCQ18822.1"/>
    </source>
</evidence>
<evidence type="ECO:0000313" key="4">
    <source>
        <dbReference type="Proteomes" id="UP000093366"/>
    </source>
</evidence>
<dbReference type="Gene3D" id="3.40.366.10">
    <property type="entry name" value="Malonyl-Coenzyme A Acyl Carrier Protein, domain 2"/>
    <property type="match status" value="1"/>
</dbReference>
<organism evidence="3 4">
    <name type="scientific">Pseudoalteromonas luteoviolacea</name>
    <dbReference type="NCBI Taxonomy" id="43657"/>
    <lineage>
        <taxon>Bacteria</taxon>
        <taxon>Pseudomonadati</taxon>
        <taxon>Pseudomonadota</taxon>
        <taxon>Gammaproteobacteria</taxon>
        <taxon>Alteromonadales</taxon>
        <taxon>Pseudoalteromonadaceae</taxon>
        <taxon>Pseudoalteromonas</taxon>
    </lineage>
</organism>
<dbReference type="PANTHER" id="PTHR45681:SF6">
    <property type="entry name" value="POLYKETIDE SYNTHASE 37"/>
    <property type="match status" value="1"/>
</dbReference>
<protein>
    <recommendedName>
        <fullName evidence="2">Malonyl-CoA:ACP transacylase (MAT) domain-containing protein</fullName>
    </recommendedName>
</protein>
<dbReference type="InterPro" id="IPR016035">
    <property type="entry name" value="Acyl_Trfase/lysoPLipase"/>
</dbReference>